<keyword evidence="1 3" id="KW-0547">Nucleotide-binding</keyword>
<dbReference type="Pfam" id="PF08218">
    <property type="entry name" value="Citrate_ly_lig"/>
    <property type="match status" value="1"/>
</dbReference>
<sequence length="348" mass="39076">MSSFRVDRIYSSDKNNQEKVTRLLEAAGIKRDQNIDYTCGIFEEDGTLIATGSLFANTLRCFAVCKRYTGEGLLNAIITHLIHKQYERGITHLFVYTKPETSPFFQDLGFYPILSIPNLVTFMENRRAGFANYLDKLKAESPQTSQSAALVINANPFTLGHLHLIEKAASENGHVHLFMVSDDSSLVPFPIRKKLIKAGTAHLKNITYHETGPYIISQSTFPSYFQKDDQAVIRSQAELDVTIFVQIAKTLGINKRYVGQEPTSMVTNLYNQIMSKKLPEMGIDCVLIPRLEVDGQPISASTVRQAIKEGRLDAVKALIPKTTFDFFNSSEAADIISRIQKQDSVIHY</sequence>
<organism evidence="4 5">
    <name type="scientific">Streptococcus uberis</name>
    <dbReference type="NCBI Taxonomy" id="1349"/>
    <lineage>
        <taxon>Bacteria</taxon>
        <taxon>Bacillati</taxon>
        <taxon>Bacillota</taxon>
        <taxon>Bacilli</taxon>
        <taxon>Lactobacillales</taxon>
        <taxon>Streptococcaceae</taxon>
        <taxon>Streptococcus</taxon>
    </lineage>
</organism>
<dbReference type="Gene3D" id="3.40.50.620">
    <property type="entry name" value="HUPs"/>
    <property type="match status" value="1"/>
</dbReference>
<proteinExistence type="predicted"/>
<evidence type="ECO:0000256" key="3">
    <source>
        <dbReference type="PIRNR" id="PIRNR005751"/>
    </source>
</evidence>
<evidence type="ECO:0000256" key="1">
    <source>
        <dbReference type="ARBA" id="ARBA00022741"/>
    </source>
</evidence>
<comment type="function">
    <text evidence="3">Acetylation of prosthetic group (2-(5''-phosphoribosyl)-3'-dephosphocoenzyme-A) of the gamma subunit of citrate lyase.</text>
</comment>
<evidence type="ECO:0000313" key="5">
    <source>
        <dbReference type="Proteomes" id="UP000483839"/>
    </source>
</evidence>
<dbReference type="SMART" id="SM00764">
    <property type="entry name" value="Citrate_ly_lig"/>
    <property type="match status" value="1"/>
</dbReference>
<keyword evidence="3 4" id="KW-0436">Ligase</keyword>
<dbReference type="PANTHER" id="PTHR40599:SF1">
    <property type="entry name" value="[CITRATE [PRO-3S]-LYASE] LIGASE"/>
    <property type="match status" value="1"/>
</dbReference>
<dbReference type="PROSITE" id="PS51186">
    <property type="entry name" value="GNAT"/>
    <property type="match status" value="1"/>
</dbReference>
<dbReference type="Gene3D" id="3.40.630.30">
    <property type="match status" value="1"/>
</dbReference>
<dbReference type="EMBL" id="WLXI01000035">
    <property type="protein sequence ID" value="MTD01326.1"/>
    <property type="molecule type" value="Genomic_DNA"/>
</dbReference>
<comment type="caution">
    <text evidence="4">The sequence shown here is derived from an EMBL/GenBank/DDBJ whole genome shotgun (WGS) entry which is preliminary data.</text>
</comment>
<reference evidence="4 5" key="1">
    <citation type="submission" date="2019-11" db="EMBL/GenBank/DDBJ databases">
        <title>Streptococcus uberis isolated from clinical mastitis cases on a southeastern Queensland dairy.</title>
        <authorList>
            <person name="Workentine M.L."/>
            <person name="Price R."/>
            <person name="Olchowy T."/>
        </authorList>
    </citation>
    <scope>NUCLEOTIDE SEQUENCE [LARGE SCALE GENOMIC DNA]</scope>
    <source>
        <strain evidence="4 5">OLC4459-A17</strain>
    </source>
</reference>
<dbReference type="InterPro" id="IPR016181">
    <property type="entry name" value="Acyl_CoA_acyltransferase"/>
</dbReference>
<name>A0A6L6G977_STRUB</name>
<dbReference type="InterPro" id="IPR014729">
    <property type="entry name" value="Rossmann-like_a/b/a_fold"/>
</dbReference>
<dbReference type="EC" id="6.2.1.22" evidence="3"/>
<comment type="catalytic activity">
    <reaction evidence="3">
        <text>holo-[citrate lyase ACP] + acetate + ATP = acetyl-[citrate lyase ACP] + AMP + diphosphate</text>
        <dbReference type="Rhea" id="RHEA:23788"/>
        <dbReference type="Rhea" id="RHEA-COMP:10158"/>
        <dbReference type="Rhea" id="RHEA-COMP:13710"/>
        <dbReference type="ChEBI" id="CHEBI:30089"/>
        <dbReference type="ChEBI" id="CHEBI:30616"/>
        <dbReference type="ChEBI" id="CHEBI:33019"/>
        <dbReference type="ChEBI" id="CHEBI:82683"/>
        <dbReference type="ChEBI" id="CHEBI:137976"/>
        <dbReference type="ChEBI" id="CHEBI:456215"/>
        <dbReference type="EC" id="6.2.1.22"/>
    </reaction>
</comment>
<dbReference type="NCBIfam" id="TIGR00124">
    <property type="entry name" value="cit_ly_ligase"/>
    <property type="match status" value="1"/>
</dbReference>
<accession>A0A6L6G977</accession>
<dbReference type="SUPFAM" id="SSF55729">
    <property type="entry name" value="Acyl-CoA N-acyltransferases (Nat)"/>
    <property type="match status" value="1"/>
</dbReference>
<dbReference type="InterPro" id="IPR005216">
    <property type="entry name" value="Citrate_lyase_ligase"/>
</dbReference>
<dbReference type="GO" id="GO:0008771">
    <property type="term" value="F:[citrate (pro-3S)-lyase] ligase activity"/>
    <property type="evidence" value="ECO:0007669"/>
    <property type="project" value="UniProtKB-EC"/>
</dbReference>
<dbReference type="Proteomes" id="UP000483839">
    <property type="component" value="Unassembled WGS sequence"/>
</dbReference>
<dbReference type="AlphaFoldDB" id="A0A6L6G977"/>
<gene>
    <name evidence="4" type="primary">citC</name>
    <name evidence="4" type="ORF">GKS16_03430</name>
</gene>
<dbReference type="PANTHER" id="PTHR40599">
    <property type="entry name" value="[CITRATE [PRO-3S]-LYASE] LIGASE"/>
    <property type="match status" value="1"/>
</dbReference>
<dbReference type="InterPro" id="IPR000182">
    <property type="entry name" value="GNAT_dom"/>
</dbReference>
<dbReference type="SUPFAM" id="SSF52374">
    <property type="entry name" value="Nucleotidylyl transferase"/>
    <property type="match status" value="1"/>
</dbReference>
<evidence type="ECO:0000256" key="2">
    <source>
        <dbReference type="ARBA" id="ARBA00022840"/>
    </source>
</evidence>
<protein>
    <recommendedName>
        <fullName evidence="3">[Citrate [pro-3S]-lyase] ligase</fullName>
        <ecNumber evidence="3">6.2.1.22</ecNumber>
    </recommendedName>
</protein>
<dbReference type="GO" id="GO:0016829">
    <property type="term" value="F:lyase activity"/>
    <property type="evidence" value="ECO:0007669"/>
    <property type="project" value="UniProtKB-KW"/>
</dbReference>
<evidence type="ECO:0000313" key="4">
    <source>
        <dbReference type="EMBL" id="MTD01326.1"/>
    </source>
</evidence>
<keyword evidence="4" id="KW-0456">Lyase</keyword>
<dbReference type="GO" id="GO:0005524">
    <property type="term" value="F:ATP binding"/>
    <property type="evidence" value="ECO:0007669"/>
    <property type="project" value="UniProtKB-UniRule"/>
</dbReference>
<dbReference type="InterPro" id="IPR013166">
    <property type="entry name" value="Citrate_lyase_ligase_C"/>
</dbReference>
<dbReference type="GO" id="GO:0016747">
    <property type="term" value="F:acyltransferase activity, transferring groups other than amino-acyl groups"/>
    <property type="evidence" value="ECO:0007669"/>
    <property type="project" value="InterPro"/>
</dbReference>
<dbReference type="CDD" id="cd02169">
    <property type="entry name" value="Citrate_lyase_ligase"/>
    <property type="match status" value="1"/>
</dbReference>
<dbReference type="PIRSF" id="PIRSF005751">
    <property type="entry name" value="Acet_citr_lig"/>
    <property type="match status" value="1"/>
</dbReference>
<keyword evidence="2 3" id="KW-0067">ATP-binding</keyword>